<dbReference type="InterPro" id="IPR036249">
    <property type="entry name" value="Thioredoxin-like_sf"/>
</dbReference>
<dbReference type="AlphaFoldDB" id="A0A1M6EF68"/>
<reference evidence="2 5" key="3">
    <citation type="submission" date="2018-08" db="EMBL/GenBank/DDBJ databases">
        <title>A genome reference for cultivated species of the human gut microbiota.</title>
        <authorList>
            <person name="Zou Y."/>
            <person name="Xue W."/>
            <person name="Luo G."/>
        </authorList>
    </citation>
    <scope>NUCLEOTIDE SEQUENCE [LARGE SCALE GENOMIC DNA]</scope>
    <source>
        <strain evidence="2 5">OF03-9BH</strain>
    </source>
</reference>
<evidence type="ECO:0000313" key="2">
    <source>
        <dbReference type="EMBL" id="RGX80851.1"/>
    </source>
</evidence>
<dbReference type="OrthoDB" id="9794348at2"/>
<dbReference type="CDD" id="cd02966">
    <property type="entry name" value="TlpA_like_family"/>
    <property type="match status" value="1"/>
</dbReference>
<protein>
    <submittedName>
        <fullName evidence="3">Peroxiredoxin</fullName>
    </submittedName>
    <submittedName>
        <fullName evidence="2">TlpA family protein disulfide reductase</fullName>
    </submittedName>
</protein>
<evidence type="ECO:0000313" key="4">
    <source>
        <dbReference type="Proteomes" id="UP000184192"/>
    </source>
</evidence>
<dbReference type="GO" id="GO:0016491">
    <property type="term" value="F:oxidoreductase activity"/>
    <property type="evidence" value="ECO:0007669"/>
    <property type="project" value="InterPro"/>
</dbReference>
<dbReference type="eggNOG" id="COG0526">
    <property type="taxonomic scope" value="Bacteria"/>
</dbReference>
<dbReference type="PROSITE" id="PS51352">
    <property type="entry name" value="THIOREDOXIN_2"/>
    <property type="match status" value="1"/>
</dbReference>
<dbReference type="InterPro" id="IPR000866">
    <property type="entry name" value="AhpC/TSA"/>
</dbReference>
<evidence type="ECO:0000313" key="3">
    <source>
        <dbReference type="EMBL" id="SHI84091.1"/>
    </source>
</evidence>
<proteinExistence type="predicted"/>
<dbReference type="PANTHER" id="PTHR42852">
    <property type="entry name" value="THIOL:DISULFIDE INTERCHANGE PROTEIN DSBE"/>
    <property type="match status" value="1"/>
</dbReference>
<dbReference type="PANTHER" id="PTHR42852:SF17">
    <property type="entry name" value="THIOREDOXIN-LIKE PROTEIN HI_1115"/>
    <property type="match status" value="1"/>
</dbReference>
<dbReference type="EMBL" id="QSCF01000002">
    <property type="protein sequence ID" value="RGX80851.1"/>
    <property type="molecule type" value="Genomic_DNA"/>
</dbReference>
<dbReference type="GO" id="GO:0016209">
    <property type="term" value="F:antioxidant activity"/>
    <property type="evidence" value="ECO:0007669"/>
    <property type="project" value="InterPro"/>
</dbReference>
<name>A0A1M6EF68_9BACE</name>
<dbReference type="Gene3D" id="3.40.30.10">
    <property type="entry name" value="Glutaredoxin"/>
    <property type="match status" value="1"/>
</dbReference>
<dbReference type="Proteomes" id="UP000286075">
    <property type="component" value="Unassembled WGS sequence"/>
</dbReference>
<reference evidence="3" key="1">
    <citation type="submission" date="2016-11" db="EMBL/GenBank/DDBJ databases">
        <authorList>
            <person name="Jaros S."/>
            <person name="Januszkiewicz K."/>
            <person name="Wedrychowicz H."/>
        </authorList>
    </citation>
    <scope>NUCLEOTIDE SEQUENCE [LARGE SCALE GENOMIC DNA]</scope>
    <source>
        <strain evidence="3">DSM 26884</strain>
    </source>
</reference>
<accession>A0A1M6EF68</accession>
<dbReference type="InterPro" id="IPR013766">
    <property type="entry name" value="Thioredoxin_domain"/>
</dbReference>
<dbReference type="Pfam" id="PF00578">
    <property type="entry name" value="AhpC-TSA"/>
    <property type="match status" value="1"/>
</dbReference>
<keyword evidence="4" id="KW-1185">Reference proteome</keyword>
<reference evidence="4" key="2">
    <citation type="submission" date="2016-11" db="EMBL/GenBank/DDBJ databases">
        <authorList>
            <person name="Varghese N."/>
            <person name="Submissions S."/>
        </authorList>
    </citation>
    <scope>NUCLEOTIDE SEQUENCE [LARGE SCALE GENOMIC DNA]</scope>
    <source>
        <strain evidence="4">DSM 26884</strain>
    </source>
</reference>
<organism evidence="3 4">
    <name type="scientific">Bacteroides stercorirosoris</name>
    <dbReference type="NCBI Taxonomy" id="871324"/>
    <lineage>
        <taxon>Bacteria</taxon>
        <taxon>Pseudomonadati</taxon>
        <taxon>Bacteroidota</taxon>
        <taxon>Bacteroidia</taxon>
        <taxon>Bacteroidales</taxon>
        <taxon>Bacteroidaceae</taxon>
        <taxon>Bacteroides</taxon>
    </lineage>
</organism>
<dbReference type="EMBL" id="FQZN01000009">
    <property type="protein sequence ID" value="SHI84091.1"/>
    <property type="molecule type" value="Genomic_DNA"/>
</dbReference>
<dbReference type="Proteomes" id="UP000184192">
    <property type="component" value="Unassembled WGS sequence"/>
</dbReference>
<evidence type="ECO:0000259" key="1">
    <source>
        <dbReference type="PROSITE" id="PS51352"/>
    </source>
</evidence>
<sequence length="175" mass="19601">MGEPSLRGSFNILVMNKLIYIVFFLLFTVAASAQDAWPDVKVENAKGEVVSTQNILGGKPAIVSFWGVTCKPCMTELNTLNELMEEWQEEVDFNIIAVSIDDSRFTARARSMAKGFDWNFICLFDKNQDLKRAMNVMLTPQTFVVDGNGKVVYAHTGYTPGSEYELLEQLKAIGK</sequence>
<evidence type="ECO:0000313" key="5">
    <source>
        <dbReference type="Proteomes" id="UP000286075"/>
    </source>
</evidence>
<feature type="domain" description="Thioredoxin" evidence="1">
    <location>
        <begin position="31"/>
        <end position="175"/>
    </location>
</feature>
<gene>
    <name evidence="2" type="ORF">DXA68_02715</name>
    <name evidence="3" type="ORF">SAMN05444350_10973</name>
</gene>
<dbReference type="InterPro" id="IPR050553">
    <property type="entry name" value="Thioredoxin_ResA/DsbE_sf"/>
</dbReference>
<dbReference type="SUPFAM" id="SSF52833">
    <property type="entry name" value="Thioredoxin-like"/>
    <property type="match status" value="1"/>
</dbReference>